<evidence type="ECO:0000259" key="1">
    <source>
        <dbReference type="Pfam" id="PF00144"/>
    </source>
</evidence>
<sequence>MTATPIEKLEAVLSDLHRNDAPGLIASVEQRGKTLLRRGYGLASLDSGMVNTPSTKMRIGSTTKHFACALALLLRDEGALSIDEPVARWLPELPASQGVRTLRQFMNHTGGTRDYLDLSLFSNGMTVVPSEGAFEYQCRQYEENFEPGEQFIYNNGGYRMLSMVLERVLGVPLAQGLRERLFEPLSMHDTFLWATDLDPLLGSATSHVAKPDGGFSKGIFPAVILGEGGIASTLDDMQRWLTHLVSPRIWPQSLSDEMMAPAELNNGFLNPYGFGLVREKWRGVDIFHHAGGVVGGTCQMLAAPAHGVQIVVMSNRSDVAATEVAQKLFVALLGDVLEPAEAPANPDLVEALGGDYYCASNGRHFSVARNGDALFLHSFGLPLPLTQVESGALRVNLLSVIVLSVDIVRNEHGEVTAIDVTEQGRRYRCERVDASNEVDNAVTHFAGRWHSEEIGGDIVIGEGRPESMRVAGLYGRNTYRLKPLLANTCLMVSEDPVIPMHGTLRLITGEDGRRELLLDTARTRQLRFTGDAVHG</sequence>
<comment type="caution">
    <text evidence="2">The sequence shown here is derived from an EMBL/GenBank/DDBJ whole genome shotgun (WGS) entry which is preliminary data.</text>
</comment>
<proteinExistence type="predicted"/>
<dbReference type="OrthoDB" id="9801061at2"/>
<dbReference type="PANTHER" id="PTHR46825">
    <property type="entry name" value="D-ALANYL-D-ALANINE-CARBOXYPEPTIDASE/ENDOPEPTIDASE AMPH"/>
    <property type="match status" value="1"/>
</dbReference>
<dbReference type="AlphaFoldDB" id="A0A9X8GU44"/>
<dbReference type="InterPro" id="IPR050491">
    <property type="entry name" value="AmpC-like"/>
</dbReference>
<evidence type="ECO:0000313" key="2">
    <source>
        <dbReference type="EMBL" id="RIX77233.1"/>
    </source>
</evidence>
<dbReference type="InterPro" id="IPR001466">
    <property type="entry name" value="Beta-lactam-related"/>
</dbReference>
<keyword evidence="2" id="KW-0378">Hydrolase</keyword>
<gene>
    <name evidence="2" type="ORF">D3H34_19950</name>
</gene>
<keyword evidence="3" id="KW-1185">Reference proteome</keyword>
<dbReference type="Gene3D" id="3.40.710.10">
    <property type="entry name" value="DD-peptidase/beta-lactamase superfamily"/>
    <property type="match status" value="1"/>
</dbReference>
<dbReference type="EMBL" id="QXMN01000026">
    <property type="protein sequence ID" value="RIX77233.1"/>
    <property type="molecule type" value="Genomic_DNA"/>
</dbReference>
<dbReference type="RefSeq" id="WP_119555980.1">
    <property type="nucleotide sequence ID" value="NZ_QXMN01000026.1"/>
</dbReference>
<dbReference type="PANTHER" id="PTHR46825:SF9">
    <property type="entry name" value="BETA-LACTAMASE-RELATED DOMAIN-CONTAINING PROTEIN"/>
    <property type="match status" value="1"/>
</dbReference>
<dbReference type="InterPro" id="IPR012338">
    <property type="entry name" value="Beta-lactam/transpept-like"/>
</dbReference>
<protein>
    <submittedName>
        <fullName evidence="2">Class A beta-lactamase-related serine hydrolase</fullName>
    </submittedName>
</protein>
<dbReference type="Pfam" id="PF00144">
    <property type="entry name" value="Beta-lactamase"/>
    <property type="match status" value="1"/>
</dbReference>
<accession>A0A9X8GU44</accession>
<dbReference type="GO" id="GO:0016787">
    <property type="term" value="F:hydrolase activity"/>
    <property type="evidence" value="ECO:0007669"/>
    <property type="project" value="UniProtKB-KW"/>
</dbReference>
<feature type="domain" description="Beta-lactamase-related" evidence="1">
    <location>
        <begin position="18"/>
        <end position="330"/>
    </location>
</feature>
<evidence type="ECO:0000313" key="3">
    <source>
        <dbReference type="Proteomes" id="UP000265619"/>
    </source>
</evidence>
<dbReference type="Proteomes" id="UP000265619">
    <property type="component" value="Unassembled WGS sequence"/>
</dbReference>
<organism evidence="2 3">
    <name type="scientific">Acidovorax cavernicola</name>
    <dbReference type="NCBI Taxonomy" id="1675792"/>
    <lineage>
        <taxon>Bacteria</taxon>
        <taxon>Pseudomonadati</taxon>
        <taxon>Pseudomonadota</taxon>
        <taxon>Betaproteobacteria</taxon>
        <taxon>Burkholderiales</taxon>
        <taxon>Comamonadaceae</taxon>
        <taxon>Acidovorax</taxon>
    </lineage>
</organism>
<name>A0A9X8GU44_9BURK</name>
<reference evidence="2 3" key="1">
    <citation type="submission" date="2018-09" db="EMBL/GenBank/DDBJ databases">
        <title>Acidovorax cavernicola nov. sp. isolated from Gruta de las Maravillas (Aracena, Spain).</title>
        <authorList>
            <person name="Jurado V."/>
            <person name="Gutierrez-Patricio S."/>
            <person name="Gonzalez-Pimentel J.L."/>
            <person name="Miller A.Z."/>
            <person name="Laiz L."/>
            <person name="Saiz-Jimenez C."/>
        </authorList>
    </citation>
    <scope>NUCLEOTIDE SEQUENCE [LARGE SCALE GENOMIC DNA]</scope>
    <source>
        <strain evidence="2 3">1011MAR4D40.2</strain>
    </source>
</reference>
<dbReference type="SUPFAM" id="SSF56601">
    <property type="entry name" value="beta-lactamase/transpeptidase-like"/>
    <property type="match status" value="1"/>
</dbReference>